<dbReference type="InterPro" id="IPR032466">
    <property type="entry name" value="Metal_Hydrolase"/>
</dbReference>
<accession>A0ABD5YZ21</accession>
<evidence type="ECO:0000313" key="4">
    <source>
        <dbReference type="EMBL" id="MFC7192976.1"/>
    </source>
</evidence>
<evidence type="ECO:0000256" key="2">
    <source>
        <dbReference type="SAM" id="MobiDB-lite"/>
    </source>
</evidence>
<feature type="domain" description="Amidohydrolase-related" evidence="3">
    <location>
        <begin position="3"/>
        <end position="292"/>
    </location>
</feature>
<dbReference type="InterPro" id="IPR006680">
    <property type="entry name" value="Amidohydro-rel"/>
</dbReference>
<organism evidence="4 5">
    <name type="scientific">Halocatena marina</name>
    <dbReference type="NCBI Taxonomy" id="2934937"/>
    <lineage>
        <taxon>Archaea</taxon>
        <taxon>Methanobacteriati</taxon>
        <taxon>Methanobacteriota</taxon>
        <taxon>Stenosarchaea group</taxon>
        <taxon>Halobacteria</taxon>
        <taxon>Halobacteriales</taxon>
        <taxon>Natronomonadaceae</taxon>
        <taxon>Halocatena</taxon>
    </lineage>
</organism>
<sequence>MFDTHTHAWGAPSPDHPWTNGPLVEESVNHFSTDIVYTADELLTDMDRAGVDEAVIVGYPITDWTDNWYTMNAAEENDRLSGIAMIDQFADGAADTLQEVMAHDGTLGFRLGALCPYDEMWERFDYDETWLRDAIDETEFWEAAIETDAVVQILSHTSQLDQALQLVEAYPELRYTFDHFAHADASVDPAESFAEFEPLSEYENVTVKISEIAHTSNEEHPYEDAFDHVRWLLDTFGRERVLWGSDFPNVSHPEFGGMEYAETYEWLDEVPFLSDADRRWLCNDAARTFFDL</sequence>
<gene>
    <name evidence="4" type="ORF">ACFQL7_26435</name>
</gene>
<dbReference type="GeneID" id="76202790"/>
<dbReference type="EMBL" id="JBHTAX010000006">
    <property type="protein sequence ID" value="MFC7192976.1"/>
    <property type="molecule type" value="Genomic_DNA"/>
</dbReference>
<dbReference type="Gene3D" id="3.20.20.140">
    <property type="entry name" value="Metal-dependent hydrolases"/>
    <property type="match status" value="1"/>
</dbReference>
<dbReference type="Pfam" id="PF04909">
    <property type="entry name" value="Amidohydro_2"/>
    <property type="match status" value="1"/>
</dbReference>
<evidence type="ECO:0000259" key="3">
    <source>
        <dbReference type="Pfam" id="PF04909"/>
    </source>
</evidence>
<dbReference type="PANTHER" id="PTHR43569">
    <property type="entry name" value="AMIDOHYDROLASE"/>
    <property type="match status" value="1"/>
</dbReference>
<feature type="region of interest" description="Disordered" evidence="2">
    <location>
        <begin position="1"/>
        <end position="22"/>
    </location>
</feature>
<comment type="caution">
    <text evidence="4">The sequence shown here is derived from an EMBL/GenBank/DDBJ whole genome shotgun (WGS) entry which is preliminary data.</text>
</comment>
<dbReference type="Proteomes" id="UP001596417">
    <property type="component" value="Unassembled WGS sequence"/>
</dbReference>
<dbReference type="AlphaFoldDB" id="A0ABD5YZ21"/>
<keyword evidence="5" id="KW-1185">Reference proteome</keyword>
<evidence type="ECO:0000313" key="5">
    <source>
        <dbReference type="Proteomes" id="UP001596417"/>
    </source>
</evidence>
<dbReference type="RefSeq" id="WP_248910583.1">
    <property type="nucleotide sequence ID" value="NZ_CP109982.1"/>
</dbReference>
<dbReference type="PANTHER" id="PTHR43569:SF2">
    <property type="entry name" value="AMIDOHYDROLASE-RELATED DOMAIN-CONTAINING PROTEIN"/>
    <property type="match status" value="1"/>
</dbReference>
<dbReference type="InterPro" id="IPR052350">
    <property type="entry name" value="Metallo-dep_Lactonases"/>
</dbReference>
<reference evidence="4 5" key="1">
    <citation type="journal article" date="2019" name="Int. J. Syst. Evol. Microbiol.">
        <title>The Global Catalogue of Microorganisms (GCM) 10K type strain sequencing project: providing services to taxonomists for standard genome sequencing and annotation.</title>
        <authorList>
            <consortium name="The Broad Institute Genomics Platform"/>
            <consortium name="The Broad Institute Genome Sequencing Center for Infectious Disease"/>
            <person name="Wu L."/>
            <person name="Ma J."/>
        </authorList>
    </citation>
    <scope>NUCLEOTIDE SEQUENCE [LARGE SCALE GENOMIC DNA]</scope>
    <source>
        <strain evidence="4 5">RDMS1</strain>
    </source>
</reference>
<evidence type="ECO:0000256" key="1">
    <source>
        <dbReference type="ARBA" id="ARBA00038310"/>
    </source>
</evidence>
<protein>
    <submittedName>
        <fullName evidence="4">Amidohydrolase family protein</fullName>
    </submittedName>
</protein>
<name>A0ABD5YZ21_9EURY</name>
<comment type="similarity">
    <text evidence="1">Belongs to the metallo-dependent hydrolases superfamily.</text>
</comment>
<proteinExistence type="inferred from homology"/>
<dbReference type="SUPFAM" id="SSF51556">
    <property type="entry name" value="Metallo-dependent hydrolases"/>
    <property type="match status" value="1"/>
</dbReference>